<dbReference type="SUPFAM" id="SSF56300">
    <property type="entry name" value="Metallo-dependent phosphatases"/>
    <property type="match status" value="1"/>
</dbReference>
<dbReference type="InterPro" id="IPR029052">
    <property type="entry name" value="Metallo-depent_PP-like"/>
</dbReference>
<evidence type="ECO:0000259" key="1">
    <source>
        <dbReference type="Pfam" id="PF00149"/>
    </source>
</evidence>
<comment type="caution">
    <text evidence="2">The sequence shown here is derived from an EMBL/GenBank/DDBJ whole genome shotgun (WGS) entry which is preliminary data.</text>
</comment>
<dbReference type="AlphaFoldDB" id="S7T496"/>
<dbReference type="Proteomes" id="UP000014975">
    <property type="component" value="Unassembled WGS sequence"/>
</dbReference>
<dbReference type="Gene3D" id="3.60.21.10">
    <property type="match status" value="1"/>
</dbReference>
<feature type="domain" description="Calcineurin-like phosphoesterase" evidence="1">
    <location>
        <begin position="9"/>
        <end position="181"/>
    </location>
</feature>
<dbReference type="PANTHER" id="PTHR37523:SF1">
    <property type="entry name" value="CALCINEURIN-LIKE PHOSPHOESTERASE DOMAIN-CONTAINING PROTEIN"/>
    <property type="match status" value="1"/>
</dbReference>
<evidence type="ECO:0000313" key="3">
    <source>
        <dbReference type="Proteomes" id="UP000014975"/>
    </source>
</evidence>
<name>S7T496_9BACT</name>
<dbReference type="GO" id="GO:0016787">
    <property type="term" value="F:hydrolase activity"/>
    <property type="evidence" value="ECO:0007669"/>
    <property type="project" value="InterPro"/>
</dbReference>
<organism evidence="2 3">
    <name type="scientific">Alkalidesulfovibrio alkalitolerans DSM 16529</name>
    <dbReference type="NCBI Taxonomy" id="1121439"/>
    <lineage>
        <taxon>Bacteria</taxon>
        <taxon>Pseudomonadati</taxon>
        <taxon>Thermodesulfobacteriota</taxon>
        <taxon>Desulfovibrionia</taxon>
        <taxon>Desulfovibrionales</taxon>
        <taxon>Desulfovibrionaceae</taxon>
        <taxon>Alkalidesulfovibrio</taxon>
    </lineage>
</organism>
<sequence length="221" mass="23766">MDEQIYVGFGDVHGRLENMARIPEIRTAAGVIISGDLSNHGGKAEAEAIIGAARALNDRVYAQIGNMDKKAAEAWLDEVGANIHRKAVELPGGVWMMGVGWSSPTPFGTPSEMPDEVLGEWLEETWVKVGDPSRLIVVCHTPPHGTKADVIGKGTHVGSVAVRGFLLRRRPPVCLTGHIHESACEDTLGDTRIVNPGMLGQGGYALITVRNDKIAIKLRHV</sequence>
<keyword evidence="3" id="KW-1185">Reference proteome</keyword>
<proteinExistence type="predicted"/>
<dbReference type="PANTHER" id="PTHR37523">
    <property type="entry name" value="METALLOPHOSPHOESTERASE"/>
    <property type="match status" value="1"/>
</dbReference>
<dbReference type="eggNOG" id="COG2129">
    <property type="taxonomic scope" value="Bacteria"/>
</dbReference>
<gene>
    <name evidence="2" type="ORF">dsat_1005</name>
</gene>
<dbReference type="STRING" id="1121439.dsat_1005"/>
<dbReference type="OrthoDB" id="332939at2"/>
<dbReference type="InterPro" id="IPR004843">
    <property type="entry name" value="Calcineurin-like_PHP"/>
</dbReference>
<dbReference type="EMBL" id="ATHI01000029">
    <property type="protein sequence ID" value="EPR31416.1"/>
    <property type="molecule type" value="Genomic_DNA"/>
</dbReference>
<accession>S7T496</accession>
<protein>
    <submittedName>
        <fullName evidence="2">Calcineurin-like phosphoesterase superfamily domain containing protein</fullName>
    </submittedName>
</protein>
<dbReference type="PATRIC" id="fig|1121439.3.peg.2378"/>
<evidence type="ECO:0000313" key="2">
    <source>
        <dbReference type="EMBL" id="EPR31416.1"/>
    </source>
</evidence>
<reference evidence="2 3" key="1">
    <citation type="journal article" date="2013" name="Genome Announc.">
        <title>Draft genome sequences for three mercury-methylating, sulfate-reducing bacteria.</title>
        <authorList>
            <person name="Brown S.D."/>
            <person name="Hurt R.A.Jr."/>
            <person name="Gilmour C.C."/>
            <person name="Elias D.A."/>
        </authorList>
    </citation>
    <scope>NUCLEOTIDE SEQUENCE [LARGE SCALE GENOMIC DNA]</scope>
    <source>
        <strain evidence="2 3">DSM 16529</strain>
    </source>
</reference>
<dbReference type="RefSeq" id="WP_020887702.1">
    <property type="nucleotide sequence ID" value="NZ_ATHI01000029.1"/>
</dbReference>
<dbReference type="Pfam" id="PF00149">
    <property type="entry name" value="Metallophos"/>
    <property type="match status" value="1"/>
</dbReference>